<keyword evidence="15" id="KW-1185">Reference proteome</keyword>
<evidence type="ECO:0000256" key="4">
    <source>
        <dbReference type="ARBA" id="ARBA00022679"/>
    </source>
</evidence>
<feature type="domain" description="Hexokinase C-terminal" evidence="13">
    <location>
        <begin position="314"/>
        <end position="434"/>
    </location>
</feature>
<evidence type="ECO:0000256" key="6">
    <source>
        <dbReference type="ARBA" id="ARBA00022777"/>
    </source>
</evidence>
<reference evidence="14" key="1">
    <citation type="journal article" date="2023" name="IMA Fungus">
        <title>Comparative genomic study of the Penicillium genus elucidates a diverse pangenome and 15 lateral gene transfer events.</title>
        <authorList>
            <person name="Petersen C."/>
            <person name="Sorensen T."/>
            <person name="Nielsen M.R."/>
            <person name="Sondergaard T.E."/>
            <person name="Sorensen J.L."/>
            <person name="Fitzpatrick D.A."/>
            <person name="Frisvad J.C."/>
            <person name="Nielsen K.L."/>
        </authorList>
    </citation>
    <scope>NUCLEOTIDE SEQUENCE</scope>
    <source>
        <strain evidence="14">IBT 15450</strain>
    </source>
</reference>
<evidence type="ECO:0000259" key="13">
    <source>
        <dbReference type="Pfam" id="PF03727"/>
    </source>
</evidence>
<dbReference type="Pfam" id="PF03727">
    <property type="entry name" value="Hexokinase_2"/>
    <property type="match status" value="1"/>
</dbReference>
<dbReference type="Gene3D" id="1.10.287.1250">
    <property type="match status" value="1"/>
</dbReference>
<keyword evidence="4 11" id="KW-0808">Transferase</keyword>
<dbReference type="InterPro" id="IPR001312">
    <property type="entry name" value="Hexokinase"/>
</dbReference>
<evidence type="ECO:0000313" key="14">
    <source>
        <dbReference type="EMBL" id="KAJ6023508.1"/>
    </source>
</evidence>
<dbReference type="GO" id="GO:0006006">
    <property type="term" value="P:glucose metabolic process"/>
    <property type="evidence" value="ECO:0007669"/>
    <property type="project" value="TreeGrafter"/>
</dbReference>
<evidence type="ECO:0000256" key="9">
    <source>
        <dbReference type="ARBA" id="ARBA00044613"/>
    </source>
</evidence>
<sequence length="438" mass="48744">MRSSWRCRNKTRSESISFLQIPKNHCRQSASAFKPIMQGFRHQPEILQDVPEQLTQSLKQYEDWFIVDGDKLKEITAHFVDELAKGLSIEGGSIVRTMWTGTPMNVTWVSKLPNGHEKGHILTVDMGETNVRVCEVSLGVGKREFEQIQRKYKLPDDAETCTKETLWDFIAEKLASFLEDPHAGRMSSKPLPMACTFSFPVDQRSIRSGILQRWTKNFNVPGVEANDVVPQLEAALKRKNVPLKVVALINDTTGTLVAPHYRAPQLTIGSIFSTGCNAAYMEECRFIPKLRGSGLPEDASVIINTEYGAFDERQNALEASFLSIAETDISDELIDLKEEFQGNLKLQPTLGELKSCRYLIGLIATRAARLYACGIAAICKKKNTRQCHVGINGSVFNKYSMFKGRASQALREILDWPPGGVELVALNAAEDGRGSSSG</sequence>
<keyword evidence="7 11" id="KW-0067">ATP-binding</keyword>
<dbReference type="GO" id="GO:0005739">
    <property type="term" value="C:mitochondrion"/>
    <property type="evidence" value="ECO:0007669"/>
    <property type="project" value="TreeGrafter"/>
</dbReference>
<evidence type="ECO:0000256" key="11">
    <source>
        <dbReference type="RuleBase" id="RU362007"/>
    </source>
</evidence>
<keyword evidence="8 11" id="KW-0324">Glycolysis</keyword>
<dbReference type="GO" id="GO:0006096">
    <property type="term" value="P:glycolytic process"/>
    <property type="evidence" value="ECO:0007669"/>
    <property type="project" value="UniProtKB-KW"/>
</dbReference>
<evidence type="ECO:0000256" key="5">
    <source>
        <dbReference type="ARBA" id="ARBA00022741"/>
    </source>
</evidence>
<organism evidence="14 15">
    <name type="scientific">Penicillium canescens</name>
    <dbReference type="NCBI Taxonomy" id="5083"/>
    <lineage>
        <taxon>Eukaryota</taxon>
        <taxon>Fungi</taxon>
        <taxon>Dikarya</taxon>
        <taxon>Ascomycota</taxon>
        <taxon>Pezizomycotina</taxon>
        <taxon>Eurotiomycetes</taxon>
        <taxon>Eurotiomycetidae</taxon>
        <taxon>Eurotiales</taxon>
        <taxon>Aspergillaceae</taxon>
        <taxon>Penicillium</taxon>
    </lineage>
</organism>
<keyword evidence="5 11" id="KW-0547">Nucleotide-binding</keyword>
<proteinExistence type="inferred from homology"/>
<evidence type="ECO:0000313" key="15">
    <source>
        <dbReference type="Proteomes" id="UP001219568"/>
    </source>
</evidence>
<dbReference type="GO" id="GO:0006013">
    <property type="term" value="P:mannose metabolic process"/>
    <property type="evidence" value="ECO:0007669"/>
    <property type="project" value="TreeGrafter"/>
</dbReference>
<dbReference type="GO" id="GO:0004340">
    <property type="term" value="F:glucokinase activity"/>
    <property type="evidence" value="ECO:0007669"/>
    <property type="project" value="TreeGrafter"/>
</dbReference>
<evidence type="ECO:0000256" key="3">
    <source>
        <dbReference type="ARBA" id="ARBA00009225"/>
    </source>
</evidence>
<dbReference type="Proteomes" id="UP001219568">
    <property type="component" value="Unassembled WGS sequence"/>
</dbReference>
<dbReference type="Gene3D" id="3.30.420.40">
    <property type="match status" value="1"/>
</dbReference>
<feature type="domain" description="Hexokinase N-terminal" evidence="12">
    <location>
        <begin position="58"/>
        <end position="261"/>
    </location>
</feature>
<accession>A0AAD6HZQ6</accession>
<dbReference type="InterPro" id="IPR022673">
    <property type="entry name" value="Hexokinase_C"/>
</dbReference>
<name>A0AAD6HZQ6_PENCN</name>
<evidence type="ECO:0000256" key="1">
    <source>
        <dbReference type="ARBA" id="ARBA00004888"/>
    </source>
</evidence>
<dbReference type="PANTHER" id="PTHR19443:SF16">
    <property type="entry name" value="HEXOKINASE TYPE 1-RELATED"/>
    <property type="match status" value="1"/>
</dbReference>
<evidence type="ECO:0000259" key="12">
    <source>
        <dbReference type="Pfam" id="PF00349"/>
    </source>
</evidence>
<comment type="similarity">
    <text evidence="3 11">Belongs to the hexokinase family.</text>
</comment>
<dbReference type="GO" id="GO:0005829">
    <property type="term" value="C:cytosol"/>
    <property type="evidence" value="ECO:0007669"/>
    <property type="project" value="TreeGrafter"/>
</dbReference>
<dbReference type="Gene3D" id="3.40.367.20">
    <property type="match status" value="2"/>
</dbReference>
<keyword evidence="6 11" id="KW-0418">Kinase</keyword>
<dbReference type="InterPro" id="IPR022672">
    <property type="entry name" value="Hexokinase_N"/>
</dbReference>
<comment type="catalytic activity">
    <reaction evidence="9">
        <text>a D-hexose + ATP = a D-hexose 6-phosphate + ADP + H(+)</text>
        <dbReference type="Rhea" id="RHEA:22740"/>
        <dbReference type="ChEBI" id="CHEBI:4194"/>
        <dbReference type="ChEBI" id="CHEBI:15378"/>
        <dbReference type="ChEBI" id="CHEBI:30616"/>
        <dbReference type="ChEBI" id="CHEBI:229467"/>
        <dbReference type="ChEBI" id="CHEBI:456216"/>
        <dbReference type="EC" id="2.7.1.1"/>
    </reaction>
    <physiologicalReaction direction="left-to-right" evidence="9">
        <dbReference type="Rhea" id="RHEA:22741"/>
    </physiologicalReaction>
</comment>
<comment type="caution">
    <text evidence="14">The sequence shown here is derived from an EMBL/GenBank/DDBJ whole genome shotgun (WGS) entry which is preliminary data.</text>
</comment>
<dbReference type="GO" id="GO:0001678">
    <property type="term" value="P:intracellular glucose homeostasis"/>
    <property type="evidence" value="ECO:0007669"/>
    <property type="project" value="InterPro"/>
</dbReference>
<comment type="pathway">
    <text evidence="2">Carbohydrate metabolism; hexose metabolism.</text>
</comment>
<dbReference type="Pfam" id="PF00349">
    <property type="entry name" value="Hexokinase_1"/>
    <property type="match status" value="1"/>
</dbReference>
<dbReference type="SUPFAM" id="SSF53067">
    <property type="entry name" value="Actin-like ATPase domain"/>
    <property type="match status" value="2"/>
</dbReference>
<reference evidence="14" key="2">
    <citation type="submission" date="2023-01" db="EMBL/GenBank/DDBJ databases">
        <authorList>
            <person name="Petersen C."/>
        </authorList>
    </citation>
    <scope>NUCLEOTIDE SEQUENCE</scope>
    <source>
        <strain evidence="14">IBT 15450</strain>
    </source>
</reference>
<evidence type="ECO:0000256" key="8">
    <source>
        <dbReference type="ARBA" id="ARBA00023152"/>
    </source>
</evidence>
<dbReference type="EC" id="2.7.1.-" evidence="11"/>
<evidence type="ECO:0000256" key="10">
    <source>
        <dbReference type="ARBA" id="ARBA00047905"/>
    </source>
</evidence>
<dbReference type="PROSITE" id="PS51748">
    <property type="entry name" value="HEXOKINASE_2"/>
    <property type="match status" value="1"/>
</dbReference>
<dbReference type="GO" id="GO:0019158">
    <property type="term" value="F:mannokinase activity"/>
    <property type="evidence" value="ECO:0007669"/>
    <property type="project" value="TreeGrafter"/>
</dbReference>
<dbReference type="GO" id="GO:0005536">
    <property type="term" value="F:D-glucose binding"/>
    <property type="evidence" value="ECO:0007669"/>
    <property type="project" value="InterPro"/>
</dbReference>
<dbReference type="EMBL" id="JAQJZL010000016">
    <property type="protein sequence ID" value="KAJ6023508.1"/>
    <property type="molecule type" value="Genomic_DNA"/>
</dbReference>
<dbReference type="PANTHER" id="PTHR19443">
    <property type="entry name" value="HEXOKINASE"/>
    <property type="match status" value="1"/>
</dbReference>
<dbReference type="GO" id="GO:0005524">
    <property type="term" value="F:ATP binding"/>
    <property type="evidence" value="ECO:0007669"/>
    <property type="project" value="UniProtKB-UniRule"/>
</dbReference>
<dbReference type="GO" id="GO:0008865">
    <property type="term" value="F:fructokinase activity"/>
    <property type="evidence" value="ECO:0007669"/>
    <property type="project" value="TreeGrafter"/>
</dbReference>
<comment type="catalytic activity">
    <reaction evidence="10">
        <text>D-fructose + ATP = D-fructose 6-phosphate + ADP + H(+)</text>
        <dbReference type="Rhea" id="RHEA:16125"/>
        <dbReference type="ChEBI" id="CHEBI:15378"/>
        <dbReference type="ChEBI" id="CHEBI:30616"/>
        <dbReference type="ChEBI" id="CHEBI:37721"/>
        <dbReference type="ChEBI" id="CHEBI:61527"/>
        <dbReference type="ChEBI" id="CHEBI:456216"/>
        <dbReference type="EC" id="2.7.1.1"/>
    </reaction>
    <physiologicalReaction direction="left-to-right" evidence="10">
        <dbReference type="Rhea" id="RHEA:16126"/>
    </physiologicalReaction>
</comment>
<comment type="pathway">
    <text evidence="1">Carbohydrate degradation; glycolysis; D-glyceraldehyde 3-phosphate and glycerone phosphate from D-glucose: step 1/4.</text>
</comment>
<dbReference type="InterPro" id="IPR043129">
    <property type="entry name" value="ATPase_NBD"/>
</dbReference>
<evidence type="ECO:0000256" key="7">
    <source>
        <dbReference type="ARBA" id="ARBA00022840"/>
    </source>
</evidence>
<evidence type="ECO:0000256" key="2">
    <source>
        <dbReference type="ARBA" id="ARBA00005028"/>
    </source>
</evidence>
<gene>
    <name evidence="14" type="ORF">N7460_013903</name>
</gene>
<protein>
    <recommendedName>
        <fullName evidence="11">Phosphotransferase</fullName>
        <ecNumber evidence="11">2.7.1.-</ecNumber>
    </recommendedName>
</protein>
<dbReference type="PRINTS" id="PR00475">
    <property type="entry name" value="HEXOKINASE"/>
</dbReference>
<dbReference type="AlphaFoldDB" id="A0AAD6HZQ6"/>